<organism evidence="1 2">
    <name type="scientific">Pedobacter insulae</name>
    <dbReference type="NCBI Taxonomy" id="414048"/>
    <lineage>
        <taxon>Bacteria</taxon>
        <taxon>Pseudomonadati</taxon>
        <taxon>Bacteroidota</taxon>
        <taxon>Sphingobacteriia</taxon>
        <taxon>Sphingobacteriales</taxon>
        <taxon>Sphingobacteriaceae</taxon>
        <taxon>Pedobacter</taxon>
    </lineage>
</organism>
<dbReference type="Gene3D" id="3.30.1490.20">
    <property type="entry name" value="ATP-grasp fold, A domain"/>
    <property type="match status" value="1"/>
</dbReference>
<dbReference type="EMBL" id="FOPP01000006">
    <property type="protein sequence ID" value="SFH16652.1"/>
    <property type="molecule type" value="Genomic_DNA"/>
</dbReference>
<evidence type="ECO:0000313" key="2">
    <source>
        <dbReference type="Proteomes" id="UP000199666"/>
    </source>
</evidence>
<proteinExistence type="predicted"/>
<reference evidence="1 2" key="1">
    <citation type="submission" date="2016-10" db="EMBL/GenBank/DDBJ databases">
        <authorList>
            <person name="de Groot N.N."/>
        </authorList>
    </citation>
    <scope>NUCLEOTIDE SEQUENCE [LARGE SCALE GENOMIC DNA]</scope>
    <source>
        <strain evidence="1 2">DSM 18684</strain>
    </source>
</reference>
<dbReference type="SUPFAM" id="SSF56059">
    <property type="entry name" value="Glutathione synthetase ATP-binding domain-like"/>
    <property type="match status" value="1"/>
</dbReference>
<sequence>MFNNCLKFLISSAKKTKKKQTFALNFIQVLNYLYFRQEKAMNIALITYNDNGFYHTLSPENEDDLLIKFLNSKEFNVEKIVWNTPVVNWEHFDLAILKSPWDYFNLIEDFYQWLRVLEEKKVKLLNPIATVRWNADKHYLKDISESGLGVAKCIFLEKGIEISLKNYFNSLGFSKLIVKPAVSGGSKNTFKVTSENVAEINLQLNELLKKESYILQPFLKEIEEAGEWSFLFFGGEYSHALLKKAKEGDFRVQHSFGGTIHPQEPPVHLIETAKKYVDQFAKGCLYARVDGVLVNNEFQLMELELIEPFLFLETNPNSYENYYQALLKTYEVL</sequence>
<dbReference type="Gene3D" id="3.30.470.20">
    <property type="entry name" value="ATP-grasp fold, B domain"/>
    <property type="match status" value="1"/>
</dbReference>
<dbReference type="Gene3D" id="3.40.50.20">
    <property type="match status" value="1"/>
</dbReference>
<gene>
    <name evidence="1" type="ORF">SAMN04489864_10621</name>
</gene>
<dbReference type="Proteomes" id="UP000199666">
    <property type="component" value="Unassembled WGS sequence"/>
</dbReference>
<dbReference type="AlphaFoldDB" id="A0A1I2XTC6"/>
<dbReference type="GO" id="GO:0005524">
    <property type="term" value="F:ATP binding"/>
    <property type="evidence" value="ECO:0007669"/>
    <property type="project" value="InterPro"/>
</dbReference>
<dbReference type="PANTHER" id="PTHR39217">
    <property type="match status" value="1"/>
</dbReference>
<dbReference type="GO" id="GO:0016874">
    <property type="term" value="F:ligase activity"/>
    <property type="evidence" value="ECO:0007669"/>
    <property type="project" value="UniProtKB-KW"/>
</dbReference>
<dbReference type="PANTHER" id="PTHR39217:SF1">
    <property type="entry name" value="GLUTATHIONE SYNTHETASE"/>
    <property type="match status" value="1"/>
</dbReference>
<dbReference type="InterPro" id="IPR053191">
    <property type="entry name" value="DcsG_Biosynth_Enzyme"/>
</dbReference>
<protein>
    <submittedName>
        <fullName evidence="1">Glutathione synthase/RimK-type ligase, ATP-grasp superfamily</fullName>
    </submittedName>
</protein>
<accession>A0A1I2XTC6</accession>
<dbReference type="STRING" id="414048.SAMN04489864_10621"/>
<keyword evidence="2" id="KW-1185">Reference proteome</keyword>
<evidence type="ECO:0000313" key="1">
    <source>
        <dbReference type="EMBL" id="SFH16652.1"/>
    </source>
</evidence>
<name>A0A1I2XTC6_9SPHI</name>
<dbReference type="InterPro" id="IPR013815">
    <property type="entry name" value="ATP_grasp_subdomain_1"/>
</dbReference>
<keyword evidence="1" id="KW-0436">Ligase</keyword>